<name>A0A383DZE3_9ZZZZ</name>
<gene>
    <name evidence="1" type="ORF">METZ01_LOCUS502414</name>
</gene>
<sequence>MSNGHEGFHGDMSRNEVELDLNKFMAMVTEIG</sequence>
<evidence type="ECO:0000313" key="1">
    <source>
        <dbReference type="EMBL" id="SVE49560.1"/>
    </source>
</evidence>
<dbReference type="EMBL" id="UINC01221285">
    <property type="protein sequence ID" value="SVE49560.1"/>
    <property type="molecule type" value="Genomic_DNA"/>
</dbReference>
<organism evidence="1">
    <name type="scientific">marine metagenome</name>
    <dbReference type="NCBI Taxonomy" id="408172"/>
    <lineage>
        <taxon>unclassified sequences</taxon>
        <taxon>metagenomes</taxon>
        <taxon>ecological metagenomes</taxon>
    </lineage>
</organism>
<feature type="non-terminal residue" evidence="1">
    <location>
        <position position="32"/>
    </location>
</feature>
<reference evidence="1" key="1">
    <citation type="submission" date="2018-05" db="EMBL/GenBank/DDBJ databases">
        <authorList>
            <person name="Lanie J.A."/>
            <person name="Ng W.-L."/>
            <person name="Kazmierczak K.M."/>
            <person name="Andrzejewski T.M."/>
            <person name="Davidsen T.M."/>
            <person name="Wayne K.J."/>
            <person name="Tettelin H."/>
            <person name="Glass J.I."/>
            <person name="Rusch D."/>
            <person name="Podicherti R."/>
            <person name="Tsui H.-C.T."/>
            <person name="Winkler M.E."/>
        </authorList>
    </citation>
    <scope>NUCLEOTIDE SEQUENCE</scope>
</reference>
<accession>A0A383DZE3</accession>
<dbReference type="AlphaFoldDB" id="A0A383DZE3"/>
<protein>
    <submittedName>
        <fullName evidence="1">Uncharacterized protein</fullName>
    </submittedName>
</protein>
<proteinExistence type="predicted"/>